<evidence type="ECO:0000313" key="3">
    <source>
        <dbReference type="Proteomes" id="UP000824120"/>
    </source>
</evidence>
<dbReference type="EMBL" id="JACXVP010000002">
    <property type="protein sequence ID" value="KAG5620327.1"/>
    <property type="molecule type" value="Genomic_DNA"/>
</dbReference>
<organism evidence="2 3">
    <name type="scientific">Solanum commersonii</name>
    <name type="common">Commerson's wild potato</name>
    <name type="synonym">Commerson's nightshade</name>
    <dbReference type="NCBI Taxonomy" id="4109"/>
    <lineage>
        <taxon>Eukaryota</taxon>
        <taxon>Viridiplantae</taxon>
        <taxon>Streptophyta</taxon>
        <taxon>Embryophyta</taxon>
        <taxon>Tracheophyta</taxon>
        <taxon>Spermatophyta</taxon>
        <taxon>Magnoliopsida</taxon>
        <taxon>eudicotyledons</taxon>
        <taxon>Gunneridae</taxon>
        <taxon>Pentapetalae</taxon>
        <taxon>asterids</taxon>
        <taxon>lamiids</taxon>
        <taxon>Solanales</taxon>
        <taxon>Solanaceae</taxon>
        <taxon>Solanoideae</taxon>
        <taxon>Solaneae</taxon>
        <taxon>Solanum</taxon>
    </lineage>
</organism>
<keyword evidence="3" id="KW-1185">Reference proteome</keyword>
<feature type="region of interest" description="Disordered" evidence="1">
    <location>
        <begin position="1"/>
        <end position="39"/>
    </location>
</feature>
<feature type="compositionally biased region" description="Low complexity" evidence="1">
    <location>
        <begin position="21"/>
        <end position="34"/>
    </location>
</feature>
<accession>A0A9J6A8J6</accession>
<sequence length="105" mass="11789">MSSTQRFGKAVESSSRKRVRTGTTITPTPTVPKGQTQHYEAKAVTSEGKKWYKSHTEAKRSGVLEERVDYTTPLFTTHLDVTMTKGRITCMDPPSLQQSAIREMI</sequence>
<evidence type="ECO:0000313" key="2">
    <source>
        <dbReference type="EMBL" id="KAG5620327.1"/>
    </source>
</evidence>
<protein>
    <submittedName>
        <fullName evidence="2">Uncharacterized protein</fullName>
    </submittedName>
</protein>
<comment type="caution">
    <text evidence="2">The sequence shown here is derived from an EMBL/GenBank/DDBJ whole genome shotgun (WGS) entry which is preliminary data.</text>
</comment>
<name>A0A9J6A8J6_SOLCO</name>
<dbReference type="AlphaFoldDB" id="A0A9J6A8J6"/>
<evidence type="ECO:0000256" key="1">
    <source>
        <dbReference type="SAM" id="MobiDB-lite"/>
    </source>
</evidence>
<dbReference type="Proteomes" id="UP000824120">
    <property type="component" value="Chromosome 2"/>
</dbReference>
<reference evidence="2 3" key="1">
    <citation type="submission" date="2020-09" db="EMBL/GenBank/DDBJ databases">
        <title>De no assembly of potato wild relative species, Solanum commersonii.</title>
        <authorList>
            <person name="Cho K."/>
        </authorList>
    </citation>
    <scope>NUCLEOTIDE SEQUENCE [LARGE SCALE GENOMIC DNA]</scope>
    <source>
        <strain evidence="2">LZ3.2</strain>
        <tissue evidence="2">Leaf</tissue>
    </source>
</reference>
<proteinExistence type="predicted"/>
<gene>
    <name evidence="2" type="ORF">H5410_005545</name>
</gene>